<organism evidence="3 4">
    <name type="scientific">Bacillus thuringiensis</name>
    <dbReference type="NCBI Taxonomy" id="1428"/>
    <lineage>
        <taxon>Bacteria</taxon>
        <taxon>Bacillati</taxon>
        <taxon>Bacillota</taxon>
        <taxon>Bacilli</taxon>
        <taxon>Bacillales</taxon>
        <taxon>Bacillaceae</taxon>
        <taxon>Bacillus</taxon>
        <taxon>Bacillus cereus group</taxon>
    </lineage>
</organism>
<dbReference type="Gene3D" id="3.40.50.1820">
    <property type="entry name" value="alpha/beta hydrolase"/>
    <property type="match status" value="1"/>
</dbReference>
<dbReference type="SUPFAM" id="SSF53474">
    <property type="entry name" value="alpha/beta-Hydrolases"/>
    <property type="match status" value="1"/>
</dbReference>
<dbReference type="EMBL" id="LDER01000361">
    <property type="protein sequence ID" value="RVU60799.1"/>
    <property type="molecule type" value="Genomic_DNA"/>
</dbReference>
<dbReference type="Proteomes" id="UP000286687">
    <property type="component" value="Unassembled WGS sequence"/>
</dbReference>
<evidence type="ECO:0000313" key="4">
    <source>
        <dbReference type="Proteomes" id="UP000286687"/>
    </source>
</evidence>
<protein>
    <recommendedName>
        <fullName evidence="2">DUF7379 domain-containing protein</fullName>
    </recommendedName>
</protein>
<evidence type="ECO:0000313" key="3">
    <source>
        <dbReference type="EMBL" id="RVU60799.1"/>
    </source>
</evidence>
<feature type="domain" description="DUF7379" evidence="2">
    <location>
        <begin position="94"/>
        <end position="182"/>
    </location>
</feature>
<dbReference type="RefSeq" id="WP_127814567.1">
    <property type="nucleotide sequence ID" value="NZ_LDER01000361.1"/>
</dbReference>
<dbReference type="Pfam" id="PF24096">
    <property type="entry name" value="DUF7379"/>
    <property type="match status" value="1"/>
</dbReference>
<evidence type="ECO:0000256" key="1">
    <source>
        <dbReference type="SAM" id="SignalP"/>
    </source>
</evidence>
<keyword evidence="1" id="KW-0732">Signal</keyword>
<sequence length="532" mass="58721">MKHCKRLLQSFLLLFLFFIFYNAPSVSAETHPNYGKVFPPKETFRPGDWFVGATPTQVDPTKSPIVFVQGKNGKANDWYGDTYYHGKNTMYDLAYDAGYQTAFVQLYDAAGTGSVSPWTNGKLLAAKLEAISQHFGKKVNIIAHSKGGIDTQAALVQYGAHRFVDKVITLGSPHYGTHLADLSYSWWAGWLASLLGQQDEGTYALQTGEMARFRSIIDMNPATKSNQYYTIAGTSWGPTFSALSMGGLYLSPYGNNDGLVSEWSTTLPYGAHLFSDVTLDHDSIRTGSAVFSRIEPYLRTKKMGPAWSPSAAPSRNDPYTELGPTENQTVLGGELIPHQENRAVFSVDTLTSGTVSVLTACKQVEIQLISPSGKVYTKQDAVVTTGDDTFFKGAFIHTFQIKSMEVGDWKIRMNTEGKDAYLAMVQYQQEAPFHLKIPAKLKANQAKLQIQSADKNPVEAEDVSMTVRIVDQTGTLISQSDGVQQVDAHTLSTTLQHIEQSGVYNFTIDVKGKNTAGHPYTRTMIRSIYIEK</sequence>
<feature type="signal peptide" evidence="1">
    <location>
        <begin position="1"/>
        <end position="28"/>
    </location>
</feature>
<gene>
    <name evidence="3" type="ORF">BM74_29520</name>
</gene>
<dbReference type="AlphaFoldDB" id="A0A437SBM9"/>
<evidence type="ECO:0000259" key="2">
    <source>
        <dbReference type="Pfam" id="PF24096"/>
    </source>
</evidence>
<dbReference type="InterPro" id="IPR055803">
    <property type="entry name" value="DUF7379"/>
</dbReference>
<feature type="chain" id="PRO_5019346622" description="DUF7379 domain-containing protein" evidence="1">
    <location>
        <begin position="29"/>
        <end position="532"/>
    </location>
</feature>
<dbReference type="InterPro" id="IPR029058">
    <property type="entry name" value="AB_hydrolase_fold"/>
</dbReference>
<proteinExistence type="predicted"/>
<accession>A0A437SBM9</accession>
<reference evidence="3 4" key="1">
    <citation type="submission" date="2018-01" db="EMBL/GenBank/DDBJ databases">
        <title>Complete genome sequence of G25-42.</title>
        <authorList>
            <person name="Zheng Z."/>
            <person name="Sun M."/>
        </authorList>
    </citation>
    <scope>NUCLEOTIDE SEQUENCE [LARGE SCALE GENOMIC DNA]</scope>
    <source>
        <strain evidence="3 4">G25-42</strain>
    </source>
</reference>
<comment type="caution">
    <text evidence="3">The sequence shown here is derived from an EMBL/GenBank/DDBJ whole genome shotgun (WGS) entry which is preliminary data.</text>
</comment>
<name>A0A437SBM9_BACTU</name>